<evidence type="ECO:0000259" key="1">
    <source>
        <dbReference type="PROSITE" id="PS50191"/>
    </source>
</evidence>
<dbReference type="InterPro" id="IPR051064">
    <property type="entry name" value="SEC14/CRAL-TRIO_domain"/>
</dbReference>
<evidence type="ECO:0000313" key="2">
    <source>
        <dbReference type="EMBL" id="CAJ0582509.1"/>
    </source>
</evidence>
<dbReference type="SMART" id="SM00516">
    <property type="entry name" value="SEC14"/>
    <property type="match status" value="1"/>
</dbReference>
<dbReference type="PROSITE" id="PS50191">
    <property type="entry name" value="CRAL_TRIO"/>
    <property type="match status" value="1"/>
</dbReference>
<dbReference type="GO" id="GO:0005737">
    <property type="term" value="C:cytoplasm"/>
    <property type="evidence" value="ECO:0007669"/>
    <property type="project" value="TreeGrafter"/>
</dbReference>
<dbReference type="SUPFAM" id="SSF101576">
    <property type="entry name" value="Supernatant protein factor (SPF), C-terminal domain"/>
    <property type="match status" value="1"/>
</dbReference>
<dbReference type="SUPFAM" id="SSF46938">
    <property type="entry name" value="CRAL/TRIO N-terminal domain"/>
    <property type="match status" value="1"/>
</dbReference>
<dbReference type="SUPFAM" id="SSF52087">
    <property type="entry name" value="CRAL/TRIO domain"/>
    <property type="match status" value="1"/>
</dbReference>
<protein>
    <recommendedName>
        <fullName evidence="1">CRAL-TRIO domain-containing protein</fullName>
    </recommendedName>
</protein>
<dbReference type="Gene3D" id="2.60.120.680">
    <property type="entry name" value="GOLD domain"/>
    <property type="match status" value="1"/>
</dbReference>
<dbReference type="EMBL" id="CATQJA010002664">
    <property type="protein sequence ID" value="CAJ0582509.1"/>
    <property type="molecule type" value="Genomic_DNA"/>
</dbReference>
<organism evidence="2 3">
    <name type="scientific">Mesorhabditis spiculigera</name>
    <dbReference type="NCBI Taxonomy" id="96644"/>
    <lineage>
        <taxon>Eukaryota</taxon>
        <taxon>Metazoa</taxon>
        <taxon>Ecdysozoa</taxon>
        <taxon>Nematoda</taxon>
        <taxon>Chromadorea</taxon>
        <taxon>Rhabditida</taxon>
        <taxon>Rhabditina</taxon>
        <taxon>Rhabditomorpha</taxon>
        <taxon>Rhabditoidea</taxon>
        <taxon>Rhabditidae</taxon>
        <taxon>Mesorhabditinae</taxon>
        <taxon>Mesorhabditis</taxon>
    </lineage>
</organism>
<sequence>MKQLVGVEPFSDEILKKAEKLKNKIAVPSQIDSPFFLARFLRGNKGDEELTIRRLRDYFTHRALLGYDNLDDLQILRKMPITKDCFERFSISKMDPSVSSNNCHVIVQRMESSDVKEIIKIIPLSFVLHSYFALQEMFCRCLAKTENATGKPSAVICVLDLTGLPLADFMNPLGGPAKLARLVVKIWAEYFSENMIKLVLINPPGLVSIVFKVSRLLMDEATVARLSILSSLDDLHNILEPQAIPKAYGGTWVDRSGFADPPEGCVNRALPILPNTPKRDIWDEEGFINPPTAKSFTVKAKALHDVSRKCTTTGQRLVWQFESSSDIDFEVIRIEGGKEKNVWPRITITSLKVLEFGALNCEPGEYVLRFSNPSSSWFPVKINLATDIK</sequence>
<dbReference type="InterPro" id="IPR001251">
    <property type="entry name" value="CRAL-TRIO_dom"/>
</dbReference>
<dbReference type="AlphaFoldDB" id="A0AA36D7H8"/>
<dbReference type="Pfam" id="PF00650">
    <property type="entry name" value="CRAL_TRIO"/>
    <property type="match status" value="1"/>
</dbReference>
<gene>
    <name evidence="2" type="ORF">MSPICULIGERA_LOCUS20639</name>
</gene>
<dbReference type="InterPro" id="IPR036865">
    <property type="entry name" value="CRAL-TRIO_dom_sf"/>
</dbReference>
<dbReference type="InterPro" id="IPR036273">
    <property type="entry name" value="CRAL/TRIO_N_dom_sf"/>
</dbReference>
<dbReference type="PANTHER" id="PTHR23324:SF86">
    <property type="entry name" value="CRAL-TRIO DOMAIN-CONTAINING PROTEIN"/>
    <property type="match status" value="1"/>
</dbReference>
<name>A0AA36D7H8_9BILA</name>
<comment type="caution">
    <text evidence="2">The sequence shown here is derived from an EMBL/GenBank/DDBJ whole genome shotgun (WGS) entry which is preliminary data.</text>
</comment>
<reference evidence="2" key="1">
    <citation type="submission" date="2023-06" db="EMBL/GenBank/DDBJ databases">
        <authorList>
            <person name="Delattre M."/>
        </authorList>
    </citation>
    <scope>NUCLEOTIDE SEQUENCE</scope>
    <source>
        <strain evidence="2">AF72</strain>
    </source>
</reference>
<dbReference type="InterPro" id="IPR036598">
    <property type="entry name" value="GOLD_dom_sf"/>
</dbReference>
<evidence type="ECO:0000313" key="3">
    <source>
        <dbReference type="Proteomes" id="UP001177023"/>
    </source>
</evidence>
<dbReference type="Proteomes" id="UP001177023">
    <property type="component" value="Unassembled WGS sequence"/>
</dbReference>
<dbReference type="PANTHER" id="PTHR23324">
    <property type="entry name" value="SEC14 RELATED PROTEIN"/>
    <property type="match status" value="1"/>
</dbReference>
<proteinExistence type="predicted"/>
<feature type="domain" description="CRAL-TRIO" evidence="1">
    <location>
        <begin position="82"/>
        <end position="256"/>
    </location>
</feature>
<accession>A0AA36D7H8</accession>
<dbReference type="Gene3D" id="3.40.525.10">
    <property type="entry name" value="CRAL-TRIO lipid binding domain"/>
    <property type="match status" value="1"/>
</dbReference>
<keyword evidence="3" id="KW-1185">Reference proteome</keyword>
<feature type="non-terminal residue" evidence="2">
    <location>
        <position position="389"/>
    </location>
</feature>
<dbReference type="CDD" id="cd00170">
    <property type="entry name" value="SEC14"/>
    <property type="match status" value="1"/>
</dbReference>